<dbReference type="InterPro" id="IPR036259">
    <property type="entry name" value="MFS_trans_sf"/>
</dbReference>
<keyword evidence="8" id="KW-1185">Reference proteome</keyword>
<reference evidence="7 8" key="1">
    <citation type="submission" date="2018-01" db="EMBL/GenBank/DDBJ databases">
        <title>Draft genome sequence of Salinispora sp. 13K206.</title>
        <authorList>
            <person name="Sahin N."/>
            <person name="Saygin H."/>
            <person name="Ay H."/>
        </authorList>
    </citation>
    <scope>NUCLEOTIDE SEQUENCE [LARGE SCALE GENOMIC DNA]</scope>
    <source>
        <strain evidence="7 8">13K206</strain>
    </source>
</reference>
<keyword evidence="3 6" id="KW-0812">Transmembrane</keyword>
<dbReference type="Proteomes" id="UP000248749">
    <property type="component" value="Unassembled WGS sequence"/>
</dbReference>
<evidence type="ECO:0000313" key="7">
    <source>
        <dbReference type="EMBL" id="PZG00287.1"/>
    </source>
</evidence>
<keyword evidence="5 6" id="KW-0472">Membrane</keyword>
<feature type="transmembrane region" description="Helical" evidence="6">
    <location>
        <begin position="6"/>
        <end position="25"/>
    </location>
</feature>
<dbReference type="Gene3D" id="1.20.1250.20">
    <property type="entry name" value="MFS general substrate transporter like domains"/>
    <property type="match status" value="1"/>
</dbReference>
<gene>
    <name evidence="7" type="ORF">C1I99_09805</name>
</gene>
<dbReference type="AlphaFoldDB" id="A0A2W2DT48"/>
<dbReference type="PANTHER" id="PTHR23513">
    <property type="entry name" value="INTEGRAL MEMBRANE EFFLUX PROTEIN-RELATED"/>
    <property type="match status" value="1"/>
</dbReference>
<feature type="transmembrane region" description="Helical" evidence="6">
    <location>
        <begin position="68"/>
        <end position="86"/>
    </location>
</feature>
<keyword evidence="2" id="KW-1003">Cell membrane</keyword>
<evidence type="ECO:0000313" key="8">
    <source>
        <dbReference type="Proteomes" id="UP000248749"/>
    </source>
</evidence>
<dbReference type="EMBL" id="POUB01000046">
    <property type="protein sequence ID" value="PZG00287.1"/>
    <property type="molecule type" value="Genomic_DNA"/>
</dbReference>
<evidence type="ECO:0000256" key="1">
    <source>
        <dbReference type="ARBA" id="ARBA00004651"/>
    </source>
</evidence>
<organism evidence="7 8">
    <name type="scientific">Micromonospora deserti</name>
    <dbReference type="NCBI Taxonomy" id="2070366"/>
    <lineage>
        <taxon>Bacteria</taxon>
        <taxon>Bacillati</taxon>
        <taxon>Actinomycetota</taxon>
        <taxon>Actinomycetes</taxon>
        <taxon>Micromonosporales</taxon>
        <taxon>Micromonosporaceae</taxon>
        <taxon>Micromonospora</taxon>
    </lineage>
</organism>
<evidence type="ECO:0000256" key="2">
    <source>
        <dbReference type="ARBA" id="ARBA00022475"/>
    </source>
</evidence>
<evidence type="ECO:0000256" key="3">
    <source>
        <dbReference type="ARBA" id="ARBA00022692"/>
    </source>
</evidence>
<dbReference type="PANTHER" id="PTHR23513:SF6">
    <property type="entry name" value="MAJOR FACILITATOR SUPERFAMILY ASSOCIATED DOMAIN-CONTAINING PROTEIN"/>
    <property type="match status" value="1"/>
</dbReference>
<keyword evidence="4 6" id="KW-1133">Transmembrane helix</keyword>
<protein>
    <recommendedName>
        <fullName evidence="9">Major facilitator superfamily (MFS) profile domain-containing protein</fullName>
    </recommendedName>
</protein>
<evidence type="ECO:0000256" key="5">
    <source>
        <dbReference type="ARBA" id="ARBA00023136"/>
    </source>
</evidence>
<feature type="transmembrane region" description="Helical" evidence="6">
    <location>
        <begin position="37"/>
        <end position="56"/>
    </location>
</feature>
<evidence type="ECO:0000256" key="4">
    <source>
        <dbReference type="ARBA" id="ARBA00022989"/>
    </source>
</evidence>
<sequence length="107" mass="11288">MLLYGVGLAAFSANAVLFNVAAMTYRQRITPPELLGRVNAAFLWICFGVIPLGALVGGTLGSQLGLRPALWICVLGTWSAALFVVCSPLRRMRDVPVAVTPVGDAVS</sequence>
<accession>A0A2W2DT48</accession>
<comment type="caution">
    <text evidence="7">The sequence shown here is derived from an EMBL/GenBank/DDBJ whole genome shotgun (WGS) entry which is preliminary data.</text>
</comment>
<dbReference type="GO" id="GO:0005886">
    <property type="term" value="C:plasma membrane"/>
    <property type="evidence" value="ECO:0007669"/>
    <property type="project" value="UniProtKB-SubCell"/>
</dbReference>
<dbReference type="SUPFAM" id="SSF103473">
    <property type="entry name" value="MFS general substrate transporter"/>
    <property type="match status" value="1"/>
</dbReference>
<name>A0A2W2DT48_9ACTN</name>
<evidence type="ECO:0008006" key="9">
    <source>
        <dbReference type="Google" id="ProtNLM"/>
    </source>
</evidence>
<evidence type="ECO:0000256" key="6">
    <source>
        <dbReference type="SAM" id="Phobius"/>
    </source>
</evidence>
<comment type="subcellular location">
    <subcellularLocation>
        <location evidence="1">Cell membrane</location>
        <topology evidence="1">Multi-pass membrane protein</topology>
    </subcellularLocation>
</comment>
<proteinExistence type="predicted"/>